<evidence type="ECO:0000313" key="2">
    <source>
        <dbReference type="Proteomes" id="UP000287872"/>
    </source>
</evidence>
<accession>A0A401USX8</accession>
<proteinExistence type="predicted"/>
<comment type="caution">
    <text evidence="1">The sequence shown here is derived from an EMBL/GenBank/DDBJ whole genome shotgun (WGS) entry which is preliminary data.</text>
</comment>
<dbReference type="OrthoDB" id="1919162at2"/>
<dbReference type="EMBL" id="BHYK01000038">
    <property type="protein sequence ID" value="GCD12660.1"/>
    <property type="molecule type" value="Genomic_DNA"/>
</dbReference>
<keyword evidence="2" id="KW-1185">Reference proteome</keyword>
<dbReference type="AlphaFoldDB" id="A0A401USX8"/>
<dbReference type="Proteomes" id="UP000287872">
    <property type="component" value="Unassembled WGS sequence"/>
</dbReference>
<protein>
    <submittedName>
        <fullName evidence="1">Uncharacterized protein</fullName>
    </submittedName>
</protein>
<name>A0A401USX8_9CLOT</name>
<evidence type="ECO:0000313" key="1">
    <source>
        <dbReference type="EMBL" id="GCD12660.1"/>
    </source>
</evidence>
<gene>
    <name evidence="1" type="ORF">Ctaglu_42830</name>
</gene>
<organism evidence="1 2">
    <name type="scientific">Clostridium tagluense</name>
    <dbReference type="NCBI Taxonomy" id="360422"/>
    <lineage>
        <taxon>Bacteria</taxon>
        <taxon>Bacillati</taxon>
        <taxon>Bacillota</taxon>
        <taxon>Clostridia</taxon>
        <taxon>Eubacteriales</taxon>
        <taxon>Clostridiaceae</taxon>
        <taxon>Clostridium</taxon>
    </lineage>
</organism>
<sequence>MLQIERDLIRIQILFELYEYLFCICNYKDITRQEYKIVGANKCEIIAALYYLSDRGFITIRSTNKDDVLIIFIRARGIDEIELKIKKATTVALTCNLSKLLTPNFDDVPNNC</sequence>
<dbReference type="RefSeq" id="WP_125005521.1">
    <property type="nucleotide sequence ID" value="NZ_BHYK01000038.1"/>
</dbReference>
<reference evidence="1 2" key="1">
    <citation type="submission" date="2018-11" db="EMBL/GenBank/DDBJ databases">
        <title>Genome sequencing and assembly of Clostridium tagluense strain A121.</title>
        <authorList>
            <person name="Murakami T."/>
            <person name="Segawa T."/>
            <person name="Shcherbakova V.A."/>
            <person name="Mori H."/>
            <person name="Yoshimura Y."/>
        </authorList>
    </citation>
    <scope>NUCLEOTIDE SEQUENCE [LARGE SCALE GENOMIC DNA]</scope>
    <source>
        <strain evidence="1 2">A121</strain>
    </source>
</reference>